<dbReference type="STRING" id="414703.SAMN04488125_106141"/>
<dbReference type="Pfam" id="PF02620">
    <property type="entry name" value="YceD"/>
    <property type="match status" value="1"/>
</dbReference>
<protein>
    <submittedName>
        <fullName evidence="1">Uncharacterized ACR, COG1399</fullName>
    </submittedName>
</protein>
<keyword evidence="2" id="KW-1185">Reference proteome</keyword>
<name>A0A1I4DQU7_9HYPH</name>
<dbReference type="AlphaFoldDB" id="A0A1I4DQU7"/>
<dbReference type="EMBL" id="FOSV01000006">
    <property type="protein sequence ID" value="SFK95319.1"/>
    <property type="molecule type" value="Genomic_DNA"/>
</dbReference>
<sequence>MSTAQTGPLSRPVNVERLNKDRAEITVEASPEECAALARDFKIPGIRDLVGRFRLSGSLTRLHVGGTVAATVTQICTVTLEAFASKVEEPVDVEFTNADILSDTDAEDVELPDPIVNGRIDFGALTAEFLALGLDPYPRKPGVAFEPVTAGEEPLPFADLKALKEKLGGTD</sequence>
<evidence type="ECO:0000313" key="2">
    <source>
        <dbReference type="Proteomes" id="UP000198804"/>
    </source>
</evidence>
<dbReference type="OrthoDB" id="8443793at2"/>
<reference evidence="2" key="1">
    <citation type="submission" date="2016-10" db="EMBL/GenBank/DDBJ databases">
        <authorList>
            <person name="Varghese N."/>
            <person name="Submissions S."/>
        </authorList>
    </citation>
    <scope>NUCLEOTIDE SEQUENCE [LARGE SCALE GENOMIC DNA]</scope>
    <source>
        <strain evidence="2">CGMCC 1.6474</strain>
    </source>
</reference>
<dbReference type="Proteomes" id="UP000198804">
    <property type="component" value="Unassembled WGS sequence"/>
</dbReference>
<proteinExistence type="predicted"/>
<organism evidence="1 2">
    <name type="scientific">Methylorubrum salsuginis</name>
    <dbReference type="NCBI Taxonomy" id="414703"/>
    <lineage>
        <taxon>Bacteria</taxon>
        <taxon>Pseudomonadati</taxon>
        <taxon>Pseudomonadota</taxon>
        <taxon>Alphaproteobacteria</taxon>
        <taxon>Hyphomicrobiales</taxon>
        <taxon>Methylobacteriaceae</taxon>
        <taxon>Methylorubrum</taxon>
    </lineage>
</organism>
<gene>
    <name evidence="1" type="ORF">SAMN04488125_106141</name>
</gene>
<evidence type="ECO:0000313" key="1">
    <source>
        <dbReference type="EMBL" id="SFK95319.1"/>
    </source>
</evidence>
<dbReference type="RefSeq" id="WP_091944898.1">
    <property type="nucleotide sequence ID" value="NZ_FOSV01000006.1"/>
</dbReference>
<accession>A0A1I4DQU7</accession>
<dbReference type="InterPro" id="IPR003772">
    <property type="entry name" value="YceD"/>
</dbReference>